<dbReference type="InterPro" id="IPR036812">
    <property type="entry name" value="NAD(P)_OxRdtase_dom_sf"/>
</dbReference>
<keyword evidence="2" id="KW-0521">NADP</keyword>
<dbReference type="CDD" id="cd19143">
    <property type="entry name" value="AKR_AKR6C1_2"/>
    <property type="match status" value="1"/>
</dbReference>
<evidence type="ECO:0000256" key="3">
    <source>
        <dbReference type="ARBA" id="ARBA00023002"/>
    </source>
</evidence>
<comment type="similarity">
    <text evidence="1">Belongs to the shaker potassium channel beta subunit family.</text>
</comment>
<feature type="domain" description="NADP-dependent oxidoreductase" evidence="4">
    <location>
        <begin position="16"/>
        <end position="318"/>
    </location>
</feature>
<name>A0AAU7QMF2_9GAMM</name>
<dbReference type="AlphaFoldDB" id="A0AAU7QMF2"/>
<accession>A0AAU7QMF2</accession>
<evidence type="ECO:0000256" key="1">
    <source>
        <dbReference type="ARBA" id="ARBA00006515"/>
    </source>
</evidence>
<keyword evidence="3" id="KW-0560">Oxidoreductase</keyword>
<dbReference type="GO" id="GO:0016491">
    <property type="term" value="F:oxidoreductase activity"/>
    <property type="evidence" value="ECO:0007669"/>
    <property type="project" value="UniProtKB-KW"/>
</dbReference>
<dbReference type="Gene3D" id="3.20.20.100">
    <property type="entry name" value="NADP-dependent oxidoreductase domain"/>
    <property type="match status" value="1"/>
</dbReference>
<evidence type="ECO:0000259" key="4">
    <source>
        <dbReference type="Pfam" id="PF00248"/>
    </source>
</evidence>
<dbReference type="PANTHER" id="PTHR43150:SF2">
    <property type="entry name" value="HYPERKINETIC, ISOFORM M"/>
    <property type="match status" value="1"/>
</dbReference>
<dbReference type="PANTHER" id="PTHR43150">
    <property type="entry name" value="HYPERKINETIC, ISOFORM M"/>
    <property type="match status" value="1"/>
</dbReference>
<dbReference type="PRINTS" id="PR01577">
    <property type="entry name" value="KCNABCHANNEL"/>
</dbReference>
<dbReference type="InterPro" id="IPR005399">
    <property type="entry name" value="K_chnl_volt-dep_bsu_KCNAB-rel"/>
</dbReference>
<organism evidence="5">
    <name type="scientific">Rhodanobacter sp. IGA1.0</name>
    <dbReference type="NCBI Taxonomy" id="3158582"/>
    <lineage>
        <taxon>Bacteria</taxon>
        <taxon>Pseudomonadati</taxon>
        <taxon>Pseudomonadota</taxon>
        <taxon>Gammaproteobacteria</taxon>
        <taxon>Lysobacterales</taxon>
        <taxon>Rhodanobacteraceae</taxon>
        <taxon>Rhodanobacter</taxon>
    </lineage>
</organism>
<evidence type="ECO:0000256" key="2">
    <source>
        <dbReference type="ARBA" id="ARBA00022857"/>
    </source>
</evidence>
<dbReference type="EMBL" id="CP157948">
    <property type="protein sequence ID" value="XBS90785.1"/>
    <property type="molecule type" value="Genomic_DNA"/>
</dbReference>
<dbReference type="RefSeq" id="WP_350016741.1">
    <property type="nucleotide sequence ID" value="NZ_CP157948.1"/>
</dbReference>
<protein>
    <submittedName>
        <fullName evidence="5">Aldo/keto reductase</fullName>
    </submittedName>
</protein>
<dbReference type="InterPro" id="IPR023210">
    <property type="entry name" value="NADP_OxRdtase_dom"/>
</dbReference>
<dbReference type="SUPFAM" id="SSF51430">
    <property type="entry name" value="NAD(P)-linked oxidoreductase"/>
    <property type="match status" value="1"/>
</dbReference>
<evidence type="ECO:0000313" key="5">
    <source>
        <dbReference type="EMBL" id="XBS90785.1"/>
    </source>
</evidence>
<proteinExistence type="inferred from homology"/>
<gene>
    <name evidence="5" type="ORF">ABNK63_03850</name>
</gene>
<sequence>MQYRRLGTSGLQLSALSFGAWVTFGKQVGRGEARELLALAHDRGVNFFDNAETYNNGVAEQVMGDVLADLRFPRDSYCVSSKVFFGAVDKPLPTQRGLSRKHVMEACTQALQRLRVDYLDLYFCHRPDPDTPIAETVMAMDTLVRQGKVLYWGTSEWPAEAIHEAHRIARENHLYAPVMEQPQYNLLHRERVEEEYAPLYAAYGMGTTIWSPLGSGLLSGKYNDGVPADSRLAQPDYAWLRESVLGKGDERVGKVRALQPIADELGCSLAQLSIAWCLLNPHVSTVMLGASRREQLEQNLVALEVLPKLDATLARRIRTIVEDA</sequence>
<dbReference type="Pfam" id="PF00248">
    <property type="entry name" value="Aldo_ket_red"/>
    <property type="match status" value="1"/>
</dbReference>
<reference evidence="5" key="1">
    <citation type="submission" date="2024-06" db="EMBL/GenBank/DDBJ databases">
        <authorList>
            <person name="Sun Y."/>
        </authorList>
    </citation>
    <scope>NUCLEOTIDE SEQUENCE</scope>
    <source>
        <strain evidence="5">IGA1.0</strain>
    </source>
</reference>